<comment type="subcellular location">
    <subcellularLocation>
        <location evidence="1">Membrane</location>
        <topology evidence="1">Multi-pass membrane protein</topology>
    </subcellularLocation>
</comment>
<evidence type="ECO:0000256" key="4">
    <source>
        <dbReference type="ARBA" id="ARBA00022692"/>
    </source>
</evidence>
<gene>
    <name evidence="9" type="ORF">NEMVEDRAFT_v1g225142</name>
</gene>
<reference evidence="9 10" key="1">
    <citation type="journal article" date="2007" name="Science">
        <title>Sea anemone genome reveals ancestral eumetazoan gene repertoire and genomic organization.</title>
        <authorList>
            <person name="Putnam N.H."/>
            <person name="Srivastava M."/>
            <person name="Hellsten U."/>
            <person name="Dirks B."/>
            <person name="Chapman J."/>
            <person name="Salamov A."/>
            <person name="Terry A."/>
            <person name="Shapiro H."/>
            <person name="Lindquist E."/>
            <person name="Kapitonov V.V."/>
            <person name="Jurka J."/>
            <person name="Genikhovich G."/>
            <person name="Grigoriev I.V."/>
            <person name="Lucas S.M."/>
            <person name="Steele R.E."/>
            <person name="Finnerty J.R."/>
            <person name="Technau U."/>
            <person name="Martindale M.Q."/>
            <person name="Rokhsar D.S."/>
        </authorList>
    </citation>
    <scope>NUCLEOTIDE SEQUENCE [LARGE SCALE GENOMIC DNA]</scope>
    <source>
        <strain evidence="10">CH2 X CH6</strain>
    </source>
</reference>
<dbReference type="GO" id="GO:0016020">
    <property type="term" value="C:membrane"/>
    <property type="evidence" value="ECO:0000318"/>
    <property type="project" value="GO_Central"/>
</dbReference>
<evidence type="ECO:0000256" key="3">
    <source>
        <dbReference type="ARBA" id="ARBA00015571"/>
    </source>
</evidence>
<dbReference type="EMBL" id="DS476131">
    <property type="protein sequence ID" value="EDO26342.1"/>
    <property type="molecule type" value="Genomic_DNA"/>
</dbReference>
<comment type="similarity">
    <text evidence="2">Belongs to the chloride channel MCLC family.</text>
</comment>
<dbReference type="GO" id="GO:0005254">
    <property type="term" value="F:chloride channel activity"/>
    <property type="evidence" value="ECO:0000318"/>
    <property type="project" value="GO_Central"/>
</dbReference>
<keyword evidence="4 7" id="KW-0812">Transmembrane</keyword>
<dbReference type="Proteomes" id="UP000001593">
    <property type="component" value="Unassembled WGS sequence"/>
</dbReference>
<feature type="chain" id="PRO_5002720870" description="Chloride channel CLIC-like protein 1" evidence="8">
    <location>
        <begin position="20"/>
        <end position="227"/>
    </location>
</feature>
<dbReference type="InParanoid" id="A8DV70"/>
<feature type="signal peptide" evidence="8">
    <location>
        <begin position="1"/>
        <end position="19"/>
    </location>
</feature>
<evidence type="ECO:0000256" key="8">
    <source>
        <dbReference type="SAM" id="SignalP"/>
    </source>
</evidence>
<feature type="transmembrane region" description="Helical" evidence="7">
    <location>
        <begin position="176"/>
        <end position="194"/>
    </location>
</feature>
<name>A8DV70_NEMVE</name>
<evidence type="ECO:0000256" key="2">
    <source>
        <dbReference type="ARBA" id="ARBA00005944"/>
    </source>
</evidence>
<dbReference type="STRING" id="45351.A8DV70"/>
<dbReference type="GO" id="GO:0005783">
    <property type="term" value="C:endoplasmic reticulum"/>
    <property type="evidence" value="ECO:0000318"/>
    <property type="project" value="GO_Central"/>
</dbReference>
<dbReference type="PANTHER" id="PTHR34093">
    <property type="entry name" value="CHLORIDE CHANNEL CLIC-LIKE PROTEIN 1"/>
    <property type="match status" value="1"/>
</dbReference>
<evidence type="ECO:0000256" key="5">
    <source>
        <dbReference type="ARBA" id="ARBA00022989"/>
    </source>
</evidence>
<evidence type="ECO:0000256" key="6">
    <source>
        <dbReference type="ARBA" id="ARBA00023136"/>
    </source>
</evidence>
<feature type="transmembrane region" description="Helical" evidence="7">
    <location>
        <begin position="206"/>
        <end position="223"/>
    </location>
</feature>
<dbReference type="HOGENOM" id="CLU_1222325_0_0_1"/>
<dbReference type="PhylomeDB" id="A8DV70"/>
<dbReference type="KEGG" id="nve:5496729"/>
<keyword evidence="6 7" id="KW-0472">Membrane</keyword>
<feature type="non-terminal residue" evidence="9">
    <location>
        <position position="1"/>
    </location>
</feature>
<evidence type="ECO:0000313" key="10">
    <source>
        <dbReference type="Proteomes" id="UP000001593"/>
    </source>
</evidence>
<evidence type="ECO:0000256" key="1">
    <source>
        <dbReference type="ARBA" id="ARBA00004141"/>
    </source>
</evidence>
<keyword evidence="5 7" id="KW-1133">Transmembrane helix</keyword>
<dbReference type="PANTHER" id="PTHR34093:SF1">
    <property type="entry name" value="CHLORIDE CHANNEL CLIC-LIKE PROTEIN 1"/>
    <property type="match status" value="1"/>
</dbReference>
<proteinExistence type="inferred from homology"/>
<dbReference type="InterPro" id="IPR009231">
    <property type="entry name" value="Chloride_chnl_CLIC-like"/>
</dbReference>
<protein>
    <recommendedName>
        <fullName evidence="3">Chloride channel CLIC-like protein 1</fullName>
    </recommendedName>
</protein>
<keyword evidence="10" id="KW-1185">Reference proteome</keyword>
<dbReference type="AlphaFoldDB" id="A8DV70"/>
<accession>A8DV70</accession>
<evidence type="ECO:0000313" key="9">
    <source>
        <dbReference type="EMBL" id="EDO26342.1"/>
    </source>
</evidence>
<organism evidence="9 10">
    <name type="scientific">Nematostella vectensis</name>
    <name type="common">Starlet sea anemone</name>
    <dbReference type="NCBI Taxonomy" id="45351"/>
    <lineage>
        <taxon>Eukaryota</taxon>
        <taxon>Metazoa</taxon>
        <taxon>Cnidaria</taxon>
        <taxon>Anthozoa</taxon>
        <taxon>Hexacorallia</taxon>
        <taxon>Actiniaria</taxon>
        <taxon>Edwardsiidae</taxon>
        <taxon>Nematostella</taxon>
    </lineage>
</organism>
<evidence type="ECO:0000256" key="7">
    <source>
        <dbReference type="SAM" id="Phobius"/>
    </source>
</evidence>
<sequence length="227" mass="26110">MHSPGKSTLLVFTVLICSGMCDVEVEDKSVPVEEWIDPDNMVLEPLVQKRLKTSQPHVKNSDGKKLSQLKAQLEDCSQKLYHANQQLKMKGVTTVCDLPHLKQLVRALLSYVSDLHPIVTLEIKDKDRKSLEKFLLGKANEHDTSELLLRIINTKVPSSTLNKKTYEIFNAYMTKGNILGITFIFVLLSCIIAFELMTSLSAYQQFLYFMVTFFMLSIPWEWFRLYK</sequence>
<keyword evidence="8" id="KW-0732">Signal</keyword>